<dbReference type="InterPro" id="IPR024478">
    <property type="entry name" value="HlyB_4HB_MCP"/>
</dbReference>
<gene>
    <name evidence="3" type="ORF">FA046_10940</name>
</gene>
<keyword evidence="1" id="KW-0812">Transmembrane</keyword>
<keyword evidence="1" id="KW-1133">Transmembrane helix</keyword>
<dbReference type="OrthoDB" id="1438991at2"/>
<feature type="transmembrane region" description="Helical" evidence="1">
    <location>
        <begin position="182"/>
        <end position="203"/>
    </location>
</feature>
<dbReference type="Pfam" id="PF12729">
    <property type="entry name" value="4HB_MCP_1"/>
    <property type="match status" value="1"/>
</dbReference>
<dbReference type="Proteomes" id="UP000308181">
    <property type="component" value="Unassembled WGS sequence"/>
</dbReference>
<proteinExistence type="predicted"/>
<dbReference type="AlphaFoldDB" id="A0A4U1BZC0"/>
<dbReference type="RefSeq" id="WP_136826435.1">
    <property type="nucleotide sequence ID" value="NZ_SWBP01000003.1"/>
</dbReference>
<evidence type="ECO:0000313" key="4">
    <source>
        <dbReference type="Proteomes" id="UP000308181"/>
    </source>
</evidence>
<dbReference type="EMBL" id="SWBP01000003">
    <property type="protein sequence ID" value="TKB97858.1"/>
    <property type="molecule type" value="Genomic_DNA"/>
</dbReference>
<evidence type="ECO:0000313" key="3">
    <source>
        <dbReference type="EMBL" id="TKB97858.1"/>
    </source>
</evidence>
<evidence type="ECO:0000256" key="1">
    <source>
        <dbReference type="SAM" id="Phobius"/>
    </source>
</evidence>
<sequence length="219" mass="25200">MKWSLMFKEKMKAAIILSVLMIAIIISNVFEKRILQNSSDKFASIYEDRLEPSSYLYEMREANAKKIILLNQLSEQNSSVSKAALNKELLATVNEFNGLLYKYERTFLVKQEKQLLKQLKTEVVSFNSLTANFQNSDAQYLTSIKSLSISINKKLSELNKIQPKIGQELLRDYKNDTYHSSLLNSIQIVISIILGLIILNMVAHSRMLNNLDQKKFNLN</sequence>
<feature type="domain" description="Chemotaxis methyl-accepting receptor HlyB-like 4HB MCP" evidence="2">
    <location>
        <begin position="11"/>
        <end position="169"/>
    </location>
</feature>
<accession>A0A4U1BZC0</accession>
<keyword evidence="1" id="KW-0472">Membrane</keyword>
<keyword evidence="4" id="KW-1185">Reference proteome</keyword>
<name>A0A4U1BZC0_9SPHI</name>
<comment type="caution">
    <text evidence="3">The sequence shown here is derived from an EMBL/GenBank/DDBJ whole genome shotgun (WGS) entry which is preliminary data.</text>
</comment>
<protein>
    <recommendedName>
        <fullName evidence="2">Chemotaxis methyl-accepting receptor HlyB-like 4HB MCP domain-containing protein</fullName>
    </recommendedName>
</protein>
<evidence type="ECO:0000259" key="2">
    <source>
        <dbReference type="Pfam" id="PF12729"/>
    </source>
</evidence>
<organism evidence="3 4">
    <name type="scientific">Pedobacter cryophilus</name>
    <dbReference type="NCBI Taxonomy" id="2571271"/>
    <lineage>
        <taxon>Bacteria</taxon>
        <taxon>Pseudomonadati</taxon>
        <taxon>Bacteroidota</taxon>
        <taxon>Sphingobacteriia</taxon>
        <taxon>Sphingobacteriales</taxon>
        <taxon>Sphingobacteriaceae</taxon>
        <taxon>Pedobacter</taxon>
    </lineage>
</organism>
<reference evidence="3 4" key="1">
    <citation type="submission" date="2019-04" db="EMBL/GenBank/DDBJ databases">
        <title>Pedobacter sp. AR-3-17 sp. nov., isolated from Arctic soil.</title>
        <authorList>
            <person name="Dahal R.H."/>
            <person name="Kim D.-U."/>
        </authorList>
    </citation>
    <scope>NUCLEOTIDE SEQUENCE [LARGE SCALE GENOMIC DNA]</scope>
    <source>
        <strain evidence="3 4">AR-3-17</strain>
    </source>
</reference>